<reference evidence="1 2" key="1">
    <citation type="submission" date="2022-12" db="EMBL/GenBank/DDBJ databases">
        <authorList>
            <person name="Abashina T."/>
            <person name="Solyanikova I."/>
            <person name="Delegan Y."/>
        </authorList>
    </citation>
    <scope>NUCLEOTIDE SEQUENCE [LARGE SCALE GENOMIC DNA]</scope>
    <source>
        <strain evidence="1 2">IPS92ro</strain>
    </source>
</reference>
<evidence type="ECO:0008006" key="3">
    <source>
        <dbReference type="Google" id="ProtNLM"/>
    </source>
</evidence>
<organism evidence="1 2">
    <name type="scientific">Streptomyces rubrogriseus</name>
    <dbReference type="NCBI Taxonomy" id="194673"/>
    <lineage>
        <taxon>Bacteria</taxon>
        <taxon>Bacillati</taxon>
        <taxon>Actinomycetota</taxon>
        <taxon>Actinomycetes</taxon>
        <taxon>Kitasatosporales</taxon>
        <taxon>Streptomycetaceae</taxon>
        <taxon>Streptomyces</taxon>
        <taxon>Streptomyces violaceoruber group</taxon>
    </lineage>
</organism>
<sequence>MTCTSCGNLRPCFHSTTDSPRCRACLTTPEPCTDCGRTKRVVARVARGPFCENCWEAAPEARKPCEDCGKVERLFHFGRCRRCAGERHLRWLLTPPDGRPRPELDQIAAALLDHNPRRALLYTRESKEAARLLNDLASGACALSHEALDARSAGHRRDLAVDWFRSVLVAAGLLPVRDEYLARLERWIDYKTAALDDPDHRQLITAYARWDRVARIRRRARGKPIAASAADITQVQISKAVLFLSWLISQGERLATCRQEHIDLWLTSEPHQGPYAAGPFVAWAVRSKFASGISIPTRAHRVSYRPLDADERWKIARQLLNGDSFETKDRVAGLMVLLYGQTPARTCRLTTAHVLHDEDSVALRINKTPLRLPPPLDALVLQLVDIAHSHEHTVNSNELNAPWLFPTQRPGRALTSSRLATRLRNIGLPSEAGRCAALLDLCTQMPPAVLQRLLGISPMAAERWSAGAVRMAYAAEVARRS</sequence>
<comment type="caution">
    <text evidence="1">The sequence shown here is derived from an EMBL/GenBank/DDBJ whole genome shotgun (WGS) entry which is preliminary data.</text>
</comment>
<dbReference type="SUPFAM" id="SSF56349">
    <property type="entry name" value="DNA breaking-rejoining enzymes"/>
    <property type="match status" value="1"/>
</dbReference>
<dbReference type="RefSeq" id="WP_265701351.1">
    <property type="nucleotide sequence ID" value="NZ_JAPWHU010000007.1"/>
</dbReference>
<accession>A0ABT4NUE8</accession>
<evidence type="ECO:0000313" key="1">
    <source>
        <dbReference type="EMBL" id="MCZ4632738.1"/>
    </source>
</evidence>
<keyword evidence="2" id="KW-1185">Reference proteome</keyword>
<gene>
    <name evidence="1" type="ORF">O3S69_01495</name>
</gene>
<name>A0ABT4NUE8_9ACTN</name>
<evidence type="ECO:0000313" key="2">
    <source>
        <dbReference type="Proteomes" id="UP001301132"/>
    </source>
</evidence>
<dbReference type="Proteomes" id="UP001301132">
    <property type="component" value="Unassembled WGS sequence"/>
</dbReference>
<proteinExistence type="predicted"/>
<protein>
    <recommendedName>
        <fullName evidence="3">Site-specific integrase</fullName>
    </recommendedName>
</protein>
<dbReference type="EMBL" id="JAPWHU010000007">
    <property type="protein sequence ID" value="MCZ4632738.1"/>
    <property type="molecule type" value="Genomic_DNA"/>
</dbReference>
<dbReference type="InterPro" id="IPR011010">
    <property type="entry name" value="DNA_brk_join_enz"/>
</dbReference>